<protein>
    <submittedName>
        <fullName evidence="2">Uncharacterized protein</fullName>
    </submittedName>
</protein>
<accession>A0ABN9L883</accession>
<gene>
    <name evidence="2" type="ORF">RIMI_LOCUS4914590</name>
</gene>
<organism evidence="2 3">
    <name type="scientific">Ranitomeya imitator</name>
    <name type="common">mimic poison frog</name>
    <dbReference type="NCBI Taxonomy" id="111125"/>
    <lineage>
        <taxon>Eukaryota</taxon>
        <taxon>Metazoa</taxon>
        <taxon>Chordata</taxon>
        <taxon>Craniata</taxon>
        <taxon>Vertebrata</taxon>
        <taxon>Euteleostomi</taxon>
        <taxon>Amphibia</taxon>
        <taxon>Batrachia</taxon>
        <taxon>Anura</taxon>
        <taxon>Neobatrachia</taxon>
        <taxon>Hyloidea</taxon>
        <taxon>Dendrobatidae</taxon>
        <taxon>Dendrobatinae</taxon>
        <taxon>Ranitomeya</taxon>
    </lineage>
</organism>
<evidence type="ECO:0000313" key="3">
    <source>
        <dbReference type="Proteomes" id="UP001176940"/>
    </source>
</evidence>
<dbReference type="Proteomes" id="UP001176940">
    <property type="component" value="Unassembled WGS sequence"/>
</dbReference>
<sequence length="193" mass="22224">MEKTRTVESEAKVRTKSRFDEVFESYAALSEAKKKTKKKTPKEEHVILETFSNQLHPAKDRVQETQESGRTRIEEDSPRISKQKARESLRECGDGGNTSTKGQKHAKSEKKKKRKLEGQTTPANFKWGIWMLHINSTLVVQSFMASKSKVVGLQLRLLQGKSIALLTLKMTKSFLRLIGSMFRRRKQMKSKRK</sequence>
<feature type="compositionally biased region" description="Basic and acidic residues" evidence="1">
    <location>
        <begin position="57"/>
        <end position="93"/>
    </location>
</feature>
<evidence type="ECO:0000256" key="1">
    <source>
        <dbReference type="SAM" id="MobiDB-lite"/>
    </source>
</evidence>
<dbReference type="EMBL" id="CAUEEQ010008154">
    <property type="protein sequence ID" value="CAJ0931921.1"/>
    <property type="molecule type" value="Genomic_DNA"/>
</dbReference>
<feature type="region of interest" description="Disordered" evidence="1">
    <location>
        <begin position="31"/>
        <end position="118"/>
    </location>
</feature>
<feature type="compositionally biased region" description="Basic residues" evidence="1">
    <location>
        <begin position="102"/>
        <end position="115"/>
    </location>
</feature>
<evidence type="ECO:0000313" key="2">
    <source>
        <dbReference type="EMBL" id="CAJ0931921.1"/>
    </source>
</evidence>
<name>A0ABN9L883_9NEOB</name>
<reference evidence="2" key="1">
    <citation type="submission" date="2023-07" db="EMBL/GenBank/DDBJ databases">
        <authorList>
            <person name="Stuckert A."/>
        </authorList>
    </citation>
    <scope>NUCLEOTIDE SEQUENCE</scope>
</reference>
<comment type="caution">
    <text evidence="2">The sequence shown here is derived from an EMBL/GenBank/DDBJ whole genome shotgun (WGS) entry which is preliminary data.</text>
</comment>
<proteinExistence type="predicted"/>
<keyword evidence="3" id="KW-1185">Reference proteome</keyword>